<name>A0AAV5RFL1_STABA</name>
<sequence length="360" mass="40755">MVVLTANNAELLDIHYHSQIKGTNIKSRLKLWTPLLKSASNPNDIGLLVTYIKALTEFCNVNPRWATTALRKNCEYLTALSVKETDQSTLEDVASALRAAFKVTLVDNENEQHKMGRTLECYSMSVCLLALYVHMRAYTLAEGILQATIQYHDNIPPLESSPPQVQTKFLFYKGCLKFFKLDYASAVQCFEQSLDVVQYRIPTVQFEHIMAYLIPAKYLHSHKVPSPAVWEALPKLKELYNPLFLACRQGNWSEFETLLKTRSALLSDSRILLSLEAMSSIVRLNLLHRLWLIKGSPKRLELEDFALSLETAKVIPQGVPALEAAEFYIAQLIADGEVKGYIHDEYKLLLLSSTSAFPNL</sequence>
<dbReference type="InterPro" id="IPR036388">
    <property type="entry name" value="WH-like_DNA-bd_sf"/>
</dbReference>
<dbReference type="AlphaFoldDB" id="A0AAV5RFL1"/>
<dbReference type="PROSITE" id="PS50250">
    <property type="entry name" value="PCI"/>
    <property type="match status" value="1"/>
</dbReference>
<dbReference type="Gene3D" id="1.10.10.10">
    <property type="entry name" value="Winged helix-like DNA-binding domain superfamily/Winged helix DNA-binding domain"/>
    <property type="match status" value="1"/>
</dbReference>
<protein>
    <recommendedName>
        <fullName evidence="2">PCI domain-containing protein</fullName>
    </recommendedName>
</protein>
<evidence type="ECO:0000259" key="2">
    <source>
        <dbReference type="PROSITE" id="PS50250"/>
    </source>
</evidence>
<dbReference type="Pfam" id="PF01399">
    <property type="entry name" value="PCI"/>
    <property type="match status" value="1"/>
</dbReference>
<organism evidence="3 4">
    <name type="scientific">Starmerella bacillaris</name>
    <name type="common">Yeast</name>
    <name type="synonym">Candida zemplinina</name>
    <dbReference type="NCBI Taxonomy" id="1247836"/>
    <lineage>
        <taxon>Eukaryota</taxon>
        <taxon>Fungi</taxon>
        <taxon>Dikarya</taxon>
        <taxon>Ascomycota</taxon>
        <taxon>Saccharomycotina</taxon>
        <taxon>Dipodascomycetes</taxon>
        <taxon>Dipodascales</taxon>
        <taxon>Trichomonascaceae</taxon>
        <taxon>Starmerella</taxon>
    </lineage>
</organism>
<reference evidence="3 4" key="1">
    <citation type="journal article" date="2023" name="Elife">
        <title>Identification of key yeast species and microbe-microbe interactions impacting larval growth of Drosophila in the wild.</title>
        <authorList>
            <person name="Mure A."/>
            <person name="Sugiura Y."/>
            <person name="Maeda R."/>
            <person name="Honda K."/>
            <person name="Sakurai N."/>
            <person name="Takahashi Y."/>
            <person name="Watada M."/>
            <person name="Katoh T."/>
            <person name="Gotoh A."/>
            <person name="Gotoh Y."/>
            <person name="Taniguchi I."/>
            <person name="Nakamura K."/>
            <person name="Hayashi T."/>
            <person name="Katayama T."/>
            <person name="Uemura T."/>
            <person name="Hattori Y."/>
        </authorList>
    </citation>
    <scope>NUCLEOTIDE SEQUENCE [LARGE SCALE GENOMIC DNA]</scope>
    <source>
        <strain evidence="3 4">SB-73</strain>
    </source>
</reference>
<dbReference type="PANTHER" id="PTHR12732">
    <property type="entry name" value="UNCHARACTERIZED PROTEASOME COMPONENT REGION PCI-CONTAINING"/>
    <property type="match status" value="1"/>
</dbReference>
<dbReference type="GO" id="GO:0003690">
    <property type="term" value="F:double-stranded DNA binding"/>
    <property type="evidence" value="ECO:0007669"/>
    <property type="project" value="InterPro"/>
</dbReference>
<accession>A0AAV5RFL1</accession>
<evidence type="ECO:0000313" key="4">
    <source>
        <dbReference type="Proteomes" id="UP001362899"/>
    </source>
</evidence>
<feature type="domain" description="PCI" evidence="2">
    <location>
        <begin position="167"/>
        <end position="356"/>
    </location>
</feature>
<proteinExistence type="inferred from homology"/>
<keyword evidence="4" id="KW-1185">Reference proteome</keyword>
<dbReference type="GO" id="GO:0003723">
    <property type="term" value="F:RNA binding"/>
    <property type="evidence" value="ECO:0007669"/>
    <property type="project" value="InterPro"/>
</dbReference>
<dbReference type="Proteomes" id="UP001362899">
    <property type="component" value="Unassembled WGS sequence"/>
</dbReference>
<gene>
    <name evidence="3" type="ORF">DASB73_012370</name>
</gene>
<evidence type="ECO:0000256" key="1">
    <source>
        <dbReference type="ARBA" id="ARBA00025771"/>
    </source>
</evidence>
<dbReference type="PANTHER" id="PTHR12732:SF0">
    <property type="entry name" value="PCI DOMAIN-CONTAINING PROTEIN 2"/>
    <property type="match status" value="1"/>
</dbReference>
<comment type="caution">
    <text evidence="3">The sequence shown here is derived from an EMBL/GenBank/DDBJ whole genome shotgun (WGS) entry which is preliminary data.</text>
</comment>
<comment type="similarity">
    <text evidence="1">Belongs to the CSN12 family.</text>
</comment>
<dbReference type="InterPro" id="IPR000717">
    <property type="entry name" value="PCI_dom"/>
</dbReference>
<dbReference type="EMBL" id="BTGC01000003">
    <property type="protein sequence ID" value="GMM50279.1"/>
    <property type="molecule type" value="Genomic_DNA"/>
</dbReference>
<evidence type="ECO:0000313" key="3">
    <source>
        <dbReference type="EMBL" id="GMM50279.1"/>
    </source>
</evidence>
<dbReference type="InterPro" id="IPR045114">
    <property type="entry name" value="Csn12-like"/>
</dbReference>